<gene>
    <name evidence="2" type="ORF">PHISCL_10837</name>
</gene>
<evidence type="ECO:0000313" key="3">
    <source>
        <dbReference type="Proteomes" id="UP000266188"/>
    </source>
</evidence>
<organism evidence="2 3">
    <name type="scientific">Aspergillus sclerotialis</name>
    <dbReference type="NCBI Taxonomy" id="2070753"/>
    <lineage>
        <taxon>Eukaryota</taxon>
        <taxon>Fungi</taxon>
        <taxon>Dikarya</taxon>
        <taxon>Ascomycota</taxon>
        <taxon>Pezizomycotina</taxon>
        <taxon>Eurotiomycetes</taxon>
        <taxon>Eurotiomycetidae</taxon>
        <taxon>Eurotiales</taxon>
        <taxon>Aspergillaceae</taxon>
        <taxon>Aspergillus</taxon>
        <taxon>Aspergillus subgen. Polypaecilum</taxon>
    </lineage>
</organism>
<comment type="caution">
    <text evidence="2">The sequence shown here is derived from an EMBL/GenBank/DDBJ whole genome shotgun (WGS) entry which is preliminary data.</text>
</comment>
<dbReference type="AlphaFoldDB" id="A0A3A2Z1R2"/>
<proteinExistence type="predicted"/>
<dbReference type="OrthoDB" id="4139168at2759"/>
<reference evidence="3" key="1">
    <citation type="submission" date="2017-02" db="EMBL/GenBank/DDBJ databases">
        <authorList>
            <person name="Tafer H."/>
            <person name="Lopandic K."/>
        </authorList>
    </citation>
    <scope>NUCLEOTIDE SEQUENCE [LARGE SCALE GENOMIC DNA]</scope>
    <source>
        <strain evidence="3">CBS 366.77</strain>
    </source>
</reference>
<keyword evidence="3" id="KW-1185">Reference proteome</keyword>
<accession>A0A3A2Z1R2</accession>
<feature type="region of interest" description="Disordered" evidence="1">
    <location>
        <begin position="1"/>
        <end position="28"/>
    </location>
</feature>
<protein>
    <submittedName>
        <fullName evidence="2">Uncharacterized protein</fullName>
    </submittedName>
</protein>
<evidence type="ECO:0000313" key="2">
    <source>
        <dbReference type="EMBL" id="RJE16826.1"/>
    </source>
</evidence>
<dbReference type="EMBL" id="MVGC01002505">
    <property type="protein sequence ID" value="RJE16826.1"/>
    <property type="molecule type" value="Genomic_DNA"/>
</dbReference>
<dbReference type="STRING" id="2070753.A0A3A2Z1R2"/>
<sequence>MLQSSSPTSSNTIKGRSPSHTILVSSDEQSPRMPLMIPGDVLRMVLGNTRWTLDFLHYILNELFELADDLESVFTDQEAFTQNGQ</sequence>
<name>A0A3A2Z1R2_9EURO</name>
<dbReference type="Proteomes" id="UP000266188">
    <property type="component" value="Unassembled WGS sequence"/>
</dbReference>
<evidence type="ECO:0000256" key="1">
    <source>
        <dbReference type="SAM" id="MobiDB-lite"/>
    </source>
</evidence>